<protein>
    <recommendedName>
        <fullName evidence="4">GlsB/YeaQ/YmgE family stress response membrane protein</fullName>
    </recommendedName>
</protein>
<feature type="transmembrane region" description="Helical" evidence="1">
    <location>
        <begin position="64"/>
        <end position="89"/>
    </location>
</feature>
<accession>M3UK00</accession>
<reference evidence="2 3" key="1">
    <citation type="submission" date="2013-02" db="EMBL/GenBank/DDBJ databases">
        <title>Whole genome shotgun sequence of Gordonia malaquae NBRC 108250.</title>
        <authorList>
            <person name="Yoshida I."/>
            <person name="Hosoyama A."/>
            <person name="Tsuchikane K."/>
            <person name="Ando Y."/>
            <person name="Baba S."/>
            <person name="Ohji S."/>
            <person name="Hamada M."/>
            <person name="Tamura T."/>
            <person name="Yamazoe A."/>
            <person name="Yamazaki S."/>
            <person name="Fujita N."/>
        </authorList>
    </citation>
    <scope>NUCLEOTIDE SEQUENCE [LARGE SCALE GENOMIC DNA]</scope>
    <source>
        <strain evidence="2 3">NBRC 108250</strain>
    </source>
</reference>
<dbReference type="STRING" id="410332.SAMN04488550_0809"/>
<dbReference type="AlphaFoldDB" id="M3UK00"/>
<proteinExistence type="predicted"/>
<name>M3UK00_GORML</name>
<keyword evidence="3" id="KW-1185">Reference proteome</keyword>
<dbReference type="EMBL" id="BAOP01000013">
    <property type="protein sequence ID" value="GAC79895.1"/>
    <property type="molecule type" value="Genomic_DNA"/>
</dbReference>
<keyword evidence="1" id="KW-1133">Transmembrane helix</keyword>
<organism evidence="2 3">
    <name type="scientific">Gordonia malaquae NBRC 108250</name>
    <dbReference type="NCBI Taxonomy" id="1223542"/>
    <lineage>
        <taxon>Bacteria</taxon>
        <taxon>Bacillati</taxon>
        <taxon>Actinomycetota</taxon>
        <taxon>Actinomycetes</taxon>
        <taxon>Mycobacteriales</taxon>
        <taxon>Gordoniaceae</taxon>
        <taxon>Gordonia</taxon>
    </lineage>
</organism>
<dbReference type="RefSeq" id="WP_008378535.1">
    <property type="nucleotide sequence ID" value="NZ_BAOP01000013.1"/>
</dbReference>
<feature type="transmembrane region" description="Helical" evidence="1">
    <location>
        <begin position="6"/>
        <end position="23"/>
    </location>
</feature>
<evidence type="ECO:0000313" key="3">
    <source>
        <dbReference type="Proteomes" id="UP000035009"/>
    </source>
</evidence>
<evidence type="ECO:0000256" key="1">
    <source>
        <dbReference type="SAM" id="Phobius"/>
    </source>
</evidence>
<gene>
    <name evidence="2" type="ORF">GM1_013_00280</name>
</gene>
<evidence type="ECO:0000313" key="2">
    <source>
        <dbReference type="EMBL" id="GAC79895.1"/>
    </source>
</evidence>
<sequence length="110" mass="11027">MTAALGLAIGWGAVGGAVGWLAGRLLQESTHRDRRAYLLVGATGGVSGGSVIRTIGVDAAEGGWLFSILGALAGGCALLLAAGLCAAIVRSGTEVDSTRTDDNRSITKEE</sequence>
<comment type="caution">
    <text evidence="2">The sequence shown here is derived from an EMBL/GenBank/DDBJ whole genome shotgun (WGS) entry which is preliminary data.</text>
</comment>
<keyword evidence="1" id="KW-0812">Transmembrane</keyword>
<feature type="transmembrane region" description="Helical" evidence="1">
    <location>
        <begin position="35"/>
        <end position="52"/>
    </location>
</feature>
<keyword evidence="1" id="KW-0472">Membrane</keyword>
<dbReference type="Proteomes" id="UP000035009">
    <property type="component" value="Unassembled WGS sequence"/>
</dbReference>
<evidence type="ECO:0008006" key="4">
    <source>
        <dbReference type="Google" id="ProtNLM"/>
    </source>
</evidence>